<dbReference type="CDD" id="cd03447">
    <property type="entry name" value="FAS_MaoC"/>
    <property type="match status" value="1"/>
</dbReference>
<dbReference type="Pfam" id="PF02801">
    <property type="entry name" value="Ketoacyl-synt_C"/>
    <property type="match status" value="1"/>
</dbReference>
<dbReference type="PANTHER" id="PTHR10982">
    <property type="entry name" value="MALONYL COA-ACYL CARRIER PROTEIN TRANSACYLASE"/>
    <property type="match status" value="1"/>
</dbReference>
<keyword evidence="7 28" id="KW-0812">Transmembrane</keyword>
<dbReference type="InterPro" id="IPR040883">
    <property type="entry name" value="FAS_meander"/>
</dbReference>
<dbReference type="GO" id="GO:0004315">
    <property type="term" value="F:3-oxoacyl-[acyl-carrier-protein] synthase activity"/>
    <property type="evidence" value="ECO:0007669"/>
    <property type="project" value="UniProtKB-EC"/>
</dbReference>
<dbReference type="GO" id="GO:0019171">
    <property type="term" value="F:(3R)-hydroxyacyl-[acyl-carrier-protein] dehydratase activity"/>
    <property type="evidence" value="ECO:0007669"/>
    <property type="project" value="InterPro"/>
</dbReference>
<evidence type="ECO:0000313" key="33">
    <source>
        <dbReference type="EMBL" id="GJJ08358.1"/>
    </source>
</evidence>
<comment type="catalytic activity">
    <reaction evidence="23">
        <text>ATP + H2O = ADP + phosphate + H(+)</text>
        <dbReference type="Rhea" id="RHEA:13065"/>
        <dbReference type="ChEBI" id="CHEBI:15377"/>
        <dbReference type="ChEBI" id="CHEBI:15378"/>
        <dbReference type="ChEBI" id="CHEBI:30616"/>
        <dbReference type="ChEBI" id="CHEBI:43474"/>
        <dbReference type="ChEBI" id="CHEBI:456216"/>
        <dbReference type="EC" id="3.6.4.13"/>
    </reaction>
</comment>
<dbReference type="InterPro" id="IPR001650">
    <property type="entry name" value="Helicase_C-like"/>
</dbReference>
<evidence type="ECO:0000256" key="26">
    <source>
        <dbReference type="ARBA" id="ARBA00049541"/>
    </source>
</evidence>
<evidence type="ECO:0000256" key="9">
    <source>
        <dbReference type="ARBA" id="ARBA00022741"/>
    </source>
</evidence>
<dbReference type="CDD" id="cd17963">
    <property type="entry name" value="DEADc_DDX19_DDX25"/>
    <property type="match status" value="1"/>
</dbReference>
<keyword evidence="19 28" id="KW-0472">Membrane</keyword>
<dbReference type="GO" id="GO:0005789">
    <property type="term" value="C:endoplasmic reticulum membrane"/>
    <property type="evidence" value="ECO:0007669"/>
    <property type="project" value="UniProtKB-SubCell"/>
</dbReference>
<dbReference type="PRINTS" id="PR01483">
    <property type="entry name" value="FASYNTHASE"/>
</dbReference>
<evidence type="ECO:0000256" key="12">
    <source>
        <dbReference type="ARBA" id="ARBA00022824"/>
    </source>
</evidence>
<dbReference type="InterPro" id="IPR014043">
    <property type="entry name" value="Acyl_transferase_dom"/>
</dbReference>
<feature type="domain" description="Ketosynthase family 3 (KS3)" evidence="32">
    <location>
        <begin position="3660"/>
        <end position="4193"/>
    </location>
</feature>
<keyword evidence="20" id="KW-0456">Lyase</keyword>
<dbReference type="InterPro" id="IPR011545">
    <property type="entry name" value="DEAD/DEAH_box_helicase_dom"/>
</dbReference>
<feature type="transmembrane region" description="Helical" evidence="28">
    <location>
        <begin position="4598"/>
        <end position="4614"/>
    </location>
</feature>
<dbReference type="PANTHER" id="PTHR10982:SF21">
    <property type="entry name" value="FATTY ACID SYNTHASE SUBUNIT BETA"/>
    <property type="match status" value="1"/>
</dbReference>
<dbReference type="Gene3D" id="3.30.70.2490">
    <property type="match status" value="1"/>
</dbReference>
<dbReference type="PROSITE" id="PS51192">
    <property type="entry name" value="HELICASE_ATP_BIND_1"/>
    <property type="match status" value="1"/>
</dbReference>
<dbReference type="InterPro" id="IPR020841">
    <property type="entry name" value="PKS_Beta-ketoAc_synthase_dom"/>
</dbReference>
<feature type="region of interest" description="Disordered" evidence="27">
    <location>
        <begin position="2645"/>
        <end position="2681"/>
    </location>
</feature>
<dbReference type="Pfam" id="PF00698">
    <property type="entry name" value="Acyl_transf_1"/>
    <property type="match status" value="1"/>
</dbReference>
<evidence type="ECO:0000256" key="7">
    <source>
        <dbReference type="ARBA" id="ARBA00022692"/>
    </source>
</evidence>
<evidence type="ECO:0000256" key="1">
    <source>
        <dbReference type="ARBA" id="ARBA00004477"/>
    </source>
</evidence>
<evidence type="ECO:0000256" key="16">
    <source>
        <dbReference type="ARBA" id="ARBA00022884"/>
    </source>
</evidence>
<evidence type="ECO:0000256" key="4">
    <source>
        <dbReference type="ARBA" id="ARBA00022553"/>
    </source>
</evidence>
<organism evidence="33 34">
    <name type="scientific">Clathrus columnatus</name>
    <dbReference type="NCBI Taxonomy" id="1419009"/>
    <lineage>
        <taxon>Eukaryota</taxon>
        <taxon>Fungi</taxon>
        <taxon>Dikarya</taxon>
        <taxon>Basidiomycota</taxon>
        <taxon>Agaricomycotina</taxon>
        <taxon>Agaricomycetes</taxon>
        <taxon>Phallomycetidae</taxon>
        <taxon>Phallales</taxon>
        <taxon>Clathraceae</taxon>
        <taxon>Clathrus</taxon>
    </lineage>
</organism>
<dbReference type="Gene3D" id="6.10.250.1930">
    <property type="match status" value="1"/>
</dbReference>
<dbReference type="GO" id="GO:0005835">
    <property type="term" value="C:fatty acid synthase complex"/>
    <property type="evidence" value="ECO:0007669"/>
    <property type="project" value="InterPro"/>
</dbReference>
<dbReference type="InterPro" id="IPR003965">
    <property type="entry name" value="Fatty_acid_synthase"/>
</dbReference>
<dbReference type="FunFam" id="3.90.470.20:FF:000005">
    <property type="entry name" value="Fatty acid synthase alpha subunit FasA"/>
    <property type="match status" value="1"/>
</dbReference>
<dbReference type="Pfam" id="PF16073">
    <property type="entry name" value="SAT"/>
    <property type="match status" value="1"/>
</dbReference>
<dbReference type="GO" id="GO:0016757">
    <property type="term" value="F:glycosyltransferase activity"/>
    <property type="evidence" value="ECO:0007669"/>
    <property type="project" value="UniProtKB-KW"/>
</dbReference>
<keyword evidence="34" id="KW-1185">Reference proteome</keyword>
<dbReference type="InterPro" id="IPR041550">
    <property type="entry name" value="FASI_helical"/>
</dbReference>
<evidence type="ECO:0000256" key="20">
    <source>
        <dbReference type="ARBA" id="ARBA00023239"/>
    </source>
</evidence>
<dbReference type="SUPFAM" id="SSF51735">
    <property type="entry name" value="NAD(P)-binding Rossmann-fold domains"/>
    <property type="match status" value="1"/>
</dbReference>
<dbReference type="InterPro" id="IPR005599">
    <property type="entry name" value="GPI_mannosylTrfase"/>
</dbReference>
<dbReference type="FunFam" id="3.40.50.300:FF:000849">
    <property type="entry name" value="ATP-dependent RNA helicase DBP5"/>
    <property type="match status" value="1"/>
</dbReference>
<dbReference type="Gene3D" id="3.90.470.20">
    <property type="entry name" value="4'-phosphopantetheinyl transferase domain"/>
    <property type="match status" value="1"/>
</dbReference>
<evidence type="ECO:0000256" key="18">
    <source>
        <dbReference type="ARBA" id="ARBA00023002"/>
    </source>
</evidence>
<dbReference type="InterPro" id="IPR047224">
    <property type="entry name" value="FAS_alpha_su_C"/>
</dbReference>
<dbReference type="Pfam" id="PF01648">
    <property type="entry name" value="ACPS"/>
    <property type="match status" value="1"/>
</dbReference>
<feature type="transmembrane region" description="Helical" evidence="28">
    <location>
        <begin position="4469"/>
        <end position="4494"/>
    </location>
</feature>
<keyword evidence="9" id="KW-0547">Nucleotide-binding</keyword>
<comment type="subcellular location">
    <subcellularLocation>
        <location evidence="1">Endoplasmic reticulum membrane</location>
        <topology evidence="1">Multi-pass membrane protein</topology>
    </subcellularLocation>
</comment>
<keyword evidence="18" id="KW-0560">Oxidoreductase</keyword>
<dbReference type="SMART" id="SM00490">
    <property type="entry name" value="HELICc"/>
    <property type="match status" value="1"/>
</dbReference>
<keyword evidence="8" id="KW-0479">Metal-binding</keyword>
<proteinExistence type="inferred from homology"/>
<dbReference type="CDD" id="cd00828">
    <property type="entry name" value="elong_cond_enzymes"/>
    <property type="match status" value="1"/>
</dbReference>
<evidence type="ECO:0000256" key="23">
    <source>
        <dbReference type="ARBA" id="ARBA00047984"/>
    </source>
</evidence>
<dbReference type="Gene3D" id="6.10.140.1400">
    <property type="match status" value="1"/>
</dbReference>
<dbReference type="InterPro" id="IPR014001">
    <property type="entry name" value="Helicase_ATP-bd"/>
</dbReference>
<protein>
    <submittedName>
        <fullName evidence="33">Uncharacterized protein</fullName>
    </submittedName>
</protein>
<dbReference type="Gene3D" id="6.10.60.10">
    <property type="match status" value="1"/>
</dbReference>
<dbReference type="Pfam" id="PF08354">
    <property type="entry name" value="Fas1-AflB-like_hel"/>
    <property type="match status" value="1"/>
</dbReference>
<evidence type="ECO:0000256" key="21">
    <source>
        <dbReference type="ARBA" id="ARBA00023268"/>
    </source>
</evidence>
<comment type="catalytic activity">
    <reaction evidence="25">
        <text>a (3R)-hydroxyacyl-[ACP] + NADP(+) = a 3-oxoacyl-[ACP] + NADPH + H(+)</text>
        <dbReference type="Rhea" id="RHEA:17397"/>
        <dbReference type="Rhea" id="RHEA-COMP:9916"/>
        <dbReference type="Rhea" id="RHEA-COMP:9945"/>
        <dbReference type="ChEBI" id="CHEBI:15378"/>
        <dbReference type="ChEBI" id="CHEBI:57783"/>
        <dbReference type="ChEBI" id="CHEBI:58349"/>
        <dbReference type="ChEBI" id="CHEBI:78776"/>
        <dbReference type="ChEBI" id="CHEBI:78827"/>
        <dbReference type="EC" id="1.1.1.100"/>
    </reaction>
</comment>
<keyword evidence="5" id="KW-0328">Glycosyltransferase</keyword>
<evidence type="ECO:0000259" key="32">
    <source>
        <dbReference type="PROSITE" id="PS52004"/>
    </source>
</evidence>
<evidence type="ECO:0000256" key="19">
    <source>
        <dbReference type="ARBA" id="ARBA00023136"/>
    </source>
</evidence>
<dbReference type="Gene3D" id="3.10.129.10">
    <property type="entry name" value="Hotdog Thioesterase"/>
    <property type="match status" value="2"/>
</dbReference>
<dbReference type="InterPro" id="IPR032088">
    <property type="entry name" value="SAT"/>
</dbReference>
<dbReference type="InterPro" id="IPR027417">
    <property type="entry name" value="P-loop_NTPase"/>
</dbReference>
<dbReference type="GO" id="GO:0003724">
    <property type="term" value="F:RNA helicase activity"/>
    <property type="evidence" value="ECO:0007669"/>
    <property type="project" value="UniProtKB-EC"/>
</dbReference>
<dbReference type="InterPro" id="IPR054357">
    <property type="entry name" value="MFE-2_N"/>
</dbReference>
<evidence type="ECO:0000256" key="14">
    <source>
        <dbReference type="ARBA" id="ARBA00022842"/>
    </source>
</evidence>
<dbReference type="SMART" id="SM00827">
    <property type="entry name" value="PKS_AT"/>
    <property type="match status" value="1"/>
</dbReference>
<dbReference type="SUPFAM" id="SSF56214">
    <property type="entry name" value="4'-phosphopantetheinyl transferase"/>
    <property type="match status" value="1"/>
</dbReference>
<keyword evidence="12" id="KW-0256">Endoplasmic reticulum</keyword>
<feature type="domain" description="Helicase ATP-binding" evidence="30">
    <location>
        <begin position="112"/>
        <end position="279"/>
    </location>
</feature>
<accession>A0AAV5A4G4</accession>
<comment type="caution">
    <text evidence="33">The sequence shown here is derived from an EMBL/GenBank/DDBJ whole genome shotgun (WGS) entry which is preliminary data.</text>
</comment>
<dbReference type="PROSITE" id="PS50075">
    <property type="entry name" value="CARRIER"/>
    <property type="match status" value="1"/>
</dbReference>
<dbReference type="Gene3D" id="3.40.50.720">
    <property type="entry name" value="NAD(P)-binding Rossmann-like Domain"/>
    <property type="match status" value="1"/>
</dbReference>
<dbReference type="SUPFAM" id="SSF53901">
    <property type="entry name" value="Thiolase-like"/>
    <property type="match status" value="2"/>
</dbReference>
<dbReference type="InterPro" id="IPR016035">
    <property type="entry name" value="Acyl_Trfase/lysoPLipase"/>
</dbReference>
<feature type="domain" description="Helicase C-terminal" evidence="31">
    <location>
        <begin position="290"/>
        <end position="463"/>
    </location>
</feature>
<keyword evidence="10" id="KW-0378">Hydrolase</keyword>
<evidence type="ECO:0000256" key="24">
    <source>
        <dbReference type="ARBA" id="ARBA00048237"/>
    </source>
</evidence>
<keyword evidence="17 28" id="KW-1133">Transmembrane helix</keyword>
<dbReference type="CDD" id="cd18787">
    <property type="entry name" value="SF2_C_DEAD"/>
    <property type="match status" value="1"/>
</dbReference>
<evidence type="ECO:0000259" key="30">
    <source>
        <dbReference type="PROSITE" id="PS51192"/>
    </source>
</evidence>
<feature type="compositionally biased region" description="Basic and acidic residues" evidence="27">
    <location>
        <begin position="3888"/>
        <end position="3900"/>
    </location>
</feature>
<dbReference type="InterPro" id="IPR050830">
    <property type="entry name" value="Fungal_FAS"/>
</dbReference>
<dbReference type="Gene3D" id="3.40.366.10">
    <property type="entry name" value="Malonyl-Coenzyme A Acyl Carrier Protein, domain 2"/>
    <property type="match status" value="3"/>
</dbReference>
<dbReference type="Gene3D" id="1.20.1050.120">
    <property type="match status" value="1"/>
</dbReference>
<dbReference type="FunFam" id="3.20.20.70:FF:000078">
    <property type="entry name" value="Fatty acid synthase beta subunit dehydratase"/>
    <property type="match status" value="1"/>
</dbReference>
<dbReference type="FunFam" id="3.90.25.70:FF:000001">
    <property type="entry name" value="Fatty acid synthase subunit alpha"/>
    <property type="match status" value="1"/>
</dbReference>
<keyword evidence="14" id="KW-0460">Magnesium</keyword>
<dbReference type="PROSITE" id="PS51194">
    <property type="entry name" value="HELICASE_CTER"/>
    <property type="match status" value="1"/>
</dbReference>
<evidence type="ECO:0000256" key="11">
    <source>
        <dbReference type="ARBA" id="ARBA00022806"/>
    </source>
</evidence>
<dbReference type="Gene3D" id="3.40.47.10">
    <property type="match status" value="1"/>
</dbReference>
<dbReference type="SUPFAM" id="SSF52151">
    <property type="entry name" value="FabD/lysophospholipase-like"/>
    <property type="match status" value="2"/>
</dbReference>
<evidence type="ECO:0000256" key="2">
    <source>
        <dbReference type="ARBA" id="ARBA00007485"/>
    </source>
</evidence>
<feature type="region of interest" description="Disordered" evidence="27">
    <location>
        <begin position="3888"/>
        <end position="3907"/>
    </location>
</feature>
<evidence type="ECO:0000256" key="13">
    <source>
        <dbReference type="ARBA" id="ARBA00022840"/>
    </source>
</evidence>
<dbReference type="GO" id="GO:0016787">
    <property type="term" value="F:hydrolase activity"/>
    <property type="evidence" value="ECO:0007669"/>
    <property type="project" value="UniProtKB-KW"/>
</dbReference>
<dbReference type="SMART" id="SM00487">
    <property type="entry name" value="DEXDc"/>
    <property type="match status" value="1"/>
</dbReference>
<keyword evidence="6" id="KW-0808">Transferase</keyword>
<feature type="domain" description="Carrier" evidence="29">
    <location>
        <begin position="2685"/>
        <end position="2760"/>
    </location>
</feature>
<dbReference type="GO" id="GO:0003723">
    <property type="term" value="F:RNA binding"/>
    <property type="evidence" value="ECO:0007669"/>
    <property type="project" value="UniProtKB-KW"/>
</dbReference>
<dbReference type="Pfam" id="PF00109">
    <property type="entry name" value="ketoacyl-synt"/>
    <property type="match status" value="1"/>
</dbReference>
<dbReference type="InterPro" id="IPR041099">
    <property type="entry name" value="FAS1_N"/>
</dbReference>
<dbReference type="InterPro" id="IPR001227">
    <property type="entry name" value="Ac_transferase_dom_sf"/>
</dbReference>
<keyword evidence="13" id="KW-0067">ATP-binding</keyword>
<dbReference type="Gene3D" id="3.20.20.70">
    <property type="entry name" value="Aldolase class I"/>
    <property type="match status" value="1"/>
</dbReference>
<dbReference type="Gene3D" id="6.20.240.10">
    <property type="match status" value="1"/>
</dbReference>
<dbReference type="GO" id="GO:0006633">
    <property type="term" value="P:fatty acid biosynthetic process"/>
    <property type="evidence" value="ECO:0007669"/>
    <property type="project" value="InterPro"/>
</dbReference>
<dbReference type="InterPro" id="IPR016039">
    <property type="entry name" value="Thiolase-like"/>
</dbReference>
<evidence type="ECO:0000256" key="25">
    <source>
        <dbReference type="ARBA" id="ARBA00048508"/>
    </source>
</evidence>
<feature type="region of interest" description="Disordered" evidence="27">
    <location>
        <begin position="1"/>
        <end position="24"/>
    </location>
</feature>
<dbReference type="GO" id="GO:0004316">
    <property type="term" value="F:3-oxoacyl-[acyl-carrier-protein] reductase (NADPH) activity"/>
    <property type="evidence" value="ECO:0007669"/>
    <property type="project" value="UniProtKB-EC"/>
</dbReference>
<dbReference type="Pfam" id="PF01575">
    <property type="entry name" value="MaoC_dehydratas"/>
    <property type="match status" value="1"/>
</dbReference>
<evidence type="ECO:0000313" key="34">
    <source>
        <dbReference type="Proteomes" id="UP001050691"/>
    </source>
</evidence>
<name>A0AAV5A4G4_9AGAM</name>
<dbReference type="Proteomes" id="UP001050691">
    <property type="component" value="Unassembled WGS sequence"/>
</dbReference>
<sequence length="4803" mass="531693">MTDSFKTEDGFYTAAPPAPAVGTGAVNDLTSRIGELKTEDPTQQKDSRLQTTSYDVIVTLSDQQADPNSPLYSIKSFEELGLRCSSHPNLLKGIYGMGFRKPSKIQEKALPLMLRDPPRNMIAQSQSGTGKTAAFVLTMLSRVDYSINVPQALCVAPTRELARQIMSVVVEMGKHTPVQTAYAIKDAPSRDTKVTQHVIVGTPGTIVDMLKKRQIDPSSIKVFVLDEADHMLDAQSLGDYSIRIKNLIPKNVQTLLFSATFPDNVRIFATKFAPNANQIALKKEELSVEGIKQFYLDCKNEAHKYEVLVELYGLLTIGQSIIFCKRRETADQIAARMVTEGHHVTSLHGAKDAQERDRIIDEFREGKSKVLITTNVVARGIDILQVNMVVNYDMPLTADHKPDVETYLHRIGRTGRFGRTGISVNFVHNKQSWDEMEVIEKALGIKIDRIATDNFDQMERGFMNYPNGSAIHGEVDAKRPLVVQIGRVRVSLPVSSKPDEWAAAEILREEFVHTTEIRNGGEAPDELEQEDSQAEVELIAKLLAFTATKVSSNSIPNGVTVLLHFLHYFTSSFLATVDVHTLASSYDTAARKEVLSGYFLALSTLESSQVPNIPRSSPSALLNAVASSNASLYALFGGQGIGSLYFEELQSLYDIYKPYVAPFLKAITQTVLVPLAAKAEKDGFAFYRHGFDVYSWLAGLTPCPPSEYLVPVSLSLPLIGVTQLAQYLVSARVFNITPGEFRKHFSGCTGHSQGIVSAVVISASSTWEDFMHHSIKAATWLFYCGLRGQEAFPMVAIDPAIVLDSIEGGEGHPTPMLSINGLSVNEVEKHISKTNSYLAENSKLCISLHNGVKAFVVTGPPHALYGLVVSLRKIRAPSGLDQSKIPYSQRKPVFSMRFLAINVPYHSIYLKDATEKVTQVDLAGQELWVSGQLAIPVYHTEDGSDLRSFGGSITRSLCEQIFTQPIHWAKATDFPVTATHAIDFGPGGLSGIGTLTRRQLQGQGIRVIIIGQKGRESSELYDAQTVVYEDRWEKKFAPRLVKTSDGQLHIDTPFSRILSKPPIMVAGMTPSTVKGGFVSAILSAGYHVELAGGGHYTPAAVRTKVSEIQKAIPPGVGITLNSLYINPRQFNFQLPLWQEMRREGLPIEGFCVAAGIPTTERAAEIISGLSQAGVKHVSFKPGSVDGIRQVVNIAAANPNFPVILQWTGGRAGGHHSCEDFHQPILATYASIRRQSNIALVAGSGFGGADDFYPYLTGEWSRRYGVQPMPFDGLLFASRVMVAKEAHTSSSVKDLIVAAPGVDDGEWEGTYQKETGGILTVRSELGEPIHKIATRAVKLWKEFDDTVFALPKEKRAEWLQQRRESVITKLNKDFSKPWFAQKKDGTVVYDLGDMTYEEVTLRMLRLMYVSHQSRWIDISLRNLLGDWLRRIEERFAGVDVAVKPSALQSYSSLNEPQLVLEKFFNTYTEATEQLLASEDKAYFLAISQRPGQKPVPFIPVLDASFEVWFKKDSLWAAEDIEAVFDQDPQRVCILQGPVAAKHATKKDEPIKELLGNVESSLVSKILEQYYKNDTSRVPTADYLANTTIHPFVDSVYGVQVVASTTSTTYKIGDELPSATQWFALLSGPSSNWLRAFLTSSIIVQGSSYIDNPMLRVFAPRMGQSITVNYDNGSPLSVVVLGGARSFGTHKREFKSIELRYDPDSRHIGLNIYEDRKDVAVPLGLEFVYRPDQGFAPIHEITNDRNRRIKAFYWKLWFGDDTELPQIDIRGTYTAPEVVIEANAVEKFCSVIENQNESYSSTRRSVVQAPMDFAIVAGWQAIMQAIFPDVVDGDLLRLVHLSNTFELVPGAPLLQVGDVCQSKAYIVAVINNDSGKIVKVKGTVFRNGEPAIKVTSAFLYRGRFADFTNTFEIVEESDYAVELHTATDVGVLQSKEWFQWDDNSKPLLPGTTLIFKNQSESTYRDKKTFRTVNVRGGAYIKNQLKQFVKVATIASLTENTNDNVVIGYLKRHGKELGNAVMFENGGYTLTSAEHPSIIIAPLSNEPYSNISGDFNPIHINPYFADYAGLPGTITHGLWSSAATRKYVENTVARGRPERVLSYDVSFVGMVLPGDKLEVKLKHVGMRDGNLVVRVETINERGEKVIDGTAEVAQPTTAYIFTGQGSQEAGMGMELYSASPAAREVWDTADAHLRTVYGFSIIDIVKNNPKSKTIHFGGFKGQEIRQRYMDMTYDTMDKDGNVKTLPLFADIDVRTPAYTFSHPNGLLFATQFAQIALVVTEKAAFEDMRSKGLVPTGCAFAGHSLGEYSALASIADVLPISSLVDVVFYRGITMQRAVERDSHNRSNYAMCAVNPSRVNKTFNDAALREVVDCIATRGNILLEIVNFNVEGQQYVCAGELVALQCLTNVLNYLKVEKVDIAKLTEQFSVDKVREMLADIVNECLRRALEQQKAEEYIHLERGYATIPLPGIDVPFHSRYLWAGVMPFRAYLSKKVNPSQLDPDMLIGKYIPNLTAEPFEVSREYAQRIYDQTSSPKLDKVLRHWDKENWGSAEHRQKLAYIILVELLSYQFASAVRWIETQDRLFTEFRFERLIELGPGPTLTGMANRTWKAKYEVADDALNRTRVIYCHAKNTKEIYYQYEDQPEVTASEAVDETTPTTPPVVSVSPASPTQVAPPSAAAAIPDEPLKASDTLRIIIAQKLKKKVDEISMSKSIKDLVGGKSTLQNEILGDLQLEFASAPEKGEEMPLDELGTALSTGYSGGLGKHTSGLISRMVGAKLPGGFNLSSIKAYLSKTWGLGSLRADGLLLFSLPSEPSKRLGSEQEAKTWLDSMVTSYAQFSGISLSSGSLGPAAGGTSGAVMNSEEFLKFRDEQRGFATQQIEVYMRYLNQDSRSGERAYDAAKAQILELQAKLDSITREHGDPYIEGVQPNFEPLKARHFDSSWNWVRQDALLMWYDIIHGRLTTVDREITARCISIMNRADPALLDYMQYHIDTCDPSRGETYHLAKEFGQQLIDNCREALGQPPCYKDVTFPTAPRTEITVNGDILYSEVMRENVRKLEAYVEEMASGGDISGNINIQKVQDDVLKLWNVVKSQPGISQEQKGKIKALYEGVVRSLRKGPEPRHRVGVRNRRSSSQFLRPQIPAGFTSLSADKIPLLHLKRRVGNQWEYSNNLTSVYLDILTEIATSGTTFKDKNALLTGVGKGSIGVEVLKGLLSGGAHVVVTTSRYSRATVEYYQDIYQKFGARGSALTVVPFNQGSKQDVEALIDYIYATLSLDLDYILPFAAVPENGREIDGLDDKSELAHRIMLVNLLRLLGAVKTKKASRQFVTRPTQVILPLSPNHGLFGSDGLYSESKISLETLFNRWNSESWGEYLCLAGAVIGWTRGTGVMAQTNVVAQQVESHGVRTFSAKEMAFNLLGLMHPLLFSITQVEPIWADLNGGMDRLPDLADITRRIRASINQQADLRRSITRDNAADFKITHSADDERVLQSVLVNPRANFKFEFPKLETPDVLEQLSQLRGLIDLEQVIVVTGFAEVGPWGSSRTRWEMEARGEFTIEGCIEMAWMMGYIKHLDGKLKDGSLYVGWVDAKSGEPVDDKEVKGKYEKEILSHSGVRLIGQDILLINMQCKLILVAEPEINNGYDPEKKVFYQEIELTHDLEPIEVAESDANKFKLQHGDKCDIWTNESQSFVKLKKGAIIKVPKSFKFGTLVAGQLPTGWDAGRYGIPADIIAQTDRTALWALVCAAEALNMSGVTDPYELYKYVHPSEVGSSIGSGMGGMTSLQAMFKDRREEVGVQNDILQETFINTVAGWVNMLLLSSSGPIKIPVGAWYNLYQHPCSATALQSLDIACDTILSGKAKVMLAGGFDDFSEEGSFEFANMKATSNSDKEFAAGREPTEFSRPTTSTRAGFMESQGCGVQVVMNAKLAIEMGAPIRAILAYTSTSTDKAGRSVPAPGKGVLTIGRQTSEVIPPLILDIKYRSRQLAFRRKQISDWLANEHEMLQEEISLRKQAGQEVDSTYTASRQADIEKEARRQEKQAQATYGLLQDNDTRIAPLRRALAVWGLNADDLGVISIHGTSTMANEANETHVYNDIFTNIGRTRGNAIPVMAQKSLTGHAKGGSAAWQMIGLCQTVYNGIVPGNRNADNVDKELRQWEYLMFPSKSIHTDGIKAGLMTSFGFGQVGGSALVIHPRYLLASLEPAVYEQYRIRNRSRARLCYKAMTEMMITNSLVKAKGAPPYTPDLEIPVLLNPLARTELDKTGNYSFPKKLPKARTLDQSNAKAFTALLNSHGSLTGVGVDYELISAVPSSNPAFLTRNFTPAEIVFCQKQPAPEASFAARWAGKEAVFKALGVASKGAGAAMIDIEILPDNAGVPQVTLHGAAKEAAQNKNIRAINISLSHSEVEESFNLHAMHDILLHGTSLDNSCLVNTYPLRGSMVEKTIANKIRPSNPSKAATPEISRKNFDAAISLLIFTTIVLRAELILLLGPLILQGLVSGRTTIPTLIKVGLLAGLSSLSRAYVFLVLTLLVDSYLWNQWPLWPELAGQYFNVYQGKSEEWGVSPFHTYFTTHLPKLLLTGLPLAILGLIVDSQVRSLIAPYFGFMLLLSFHGHKEWRFIVYVIPVWNIAAGRGAAWLLLLLGCFVLNALTTLFLMQVSMTNYPGGHALNKFNEAIKSRGFSGQVQKTITVHIDNLAAQTGASLFLQEHSLPNLNGSSAGPLQLKVIYNKTENLTNEKDFENFDWLITEQPNLFLTENSEGKWKLWDSVDGLEKIELKSLGPLKLFRIPHIIQKPKLWLLTQT</sequence>
<evidence type="ECO:0000256" key="28">
    <source>
        <dbReference type="SAM" id="Phobius"/>
    </source>
</evidence>
<dbReference type="FunFam" id="3.40.366.10:FF:000006">
    <property type="entry name" value="Fatty acid synthase beta subunit dehydratase"/>
    <property type="match status" value="1"/>
</dbReference>
<dbReference type="InterPro" id="IPR014030">
    <property type="entry name" value="Ketoacyl_synth_N"/>
</dbReference>
<evidence type="ECO:0000256" key="17">
    <source>
        <dbReference type="ARBA" id="ARBA00022989"/>
    </source>
</evidence>
<dbReference type="NCBIfam" id="TIGR00556">
    <property type="entry name" value="pantethn_trn"/>
    <property type="match status" value="1"/>
</dbReference>
<reference evidence="33" key="1">
    <citation type="submission" date="2021-10" db="EMBL/GenBank/DDBJ databases">
        <title>De novo Genome Assembly of Clathrus columnatus (Basidiomycota, Fungi) Using Illumina and Nanopore Sequence Data.</title>
        <authorList>
            <person name="Ogiso-Tanaka E."/>
            <person name="Itagaki H."/>
            <person name="Hosoya T."/>
            <person name="Hosaka K."/>
        </authorList>
    </citation>
    <scope>NUCLEOTIDE SEQUENCE</scope>
    <source>
        <strain evidence="33">MO-923</strain>
    </source>
</reference>
<dbReference type="InterPro" id="IPR008278">
    <property type="entry name" value="4-PPantetheinyl_Trfase_dom"/>
</dbReference>
<dbReference type="GO" id="GO:0004318">
    <property type="term" value="F:enoyl-[acyl-carrier-protein] reductase (NADH) activity"/>
    <property type="evidence" value="ECO:0007669"/>
    <property type="project" value="InterPro"/>
</dbReference>
<keyword evidence="16" id="KW-0694">RNA-binding</keyword>
<dbReference type="Gene3D" id="1.20.930.70">
    <property type="match status" value="1"/>
</dbReference>
<dbReference type="InterPro" id="IPR002539">
    <property type="entry name" value="MaoC-like_dom"/>
</dbReference>
<feature type="transmembrane region" description="Helical" evidence="28">
    <location>
        <begin position="4634"/>
        <end position="4655"/>
    </location>
</feature>
<dbReference type="EMBL" id="BPWL01000003">
    <property type="protein sequence ID" value="GJJ08358.1"/>
    <property type="molecule type" value="Genomic_DNA"/>
</dbReference>
<comment type="subunit">
    <text evidence="22">[Alpha(6)beta(6)] hexamers of two multifunctional subunits (alpha and beta).</text>
</comment>
<dbReference type="Gene3D" id="3.90.25.70">
    <property type="match status" value="1"/>
</dbReference>
<dbReference type="Gene3D" id="3.40.50.300">
    <property type="entry name" value="P-loop containing nucleotide triphosphate hydrolases"/>
    <property type="match status" value="2"/>
</dbReference>
<dbReference type="InterPro" id="IPR037143">
    <property type="entry name" value="4-PPantetheinyl_Trfase_dom_sf"/>
</dbReference>
<dbReference type="FunFam" id="3.30.70.3330:FF:000001">
    <property type="entry name" value="Fatty acid synthase subunit beta dehydratase"/>
    <property type="match status" value="1"/>
</dbReference>
<dbReference type="GO" id="GO:0000287">
    <property type="term" value="F:magnesium ion binding"/>
    <property type="evidence" value="ECO:0007669"/>
    <property type="project" value="InterPro"/>
</dbReference>
<dbReference type="InterPro" id="IPR013565">
    <property type="entry name" value="Fas1/AflB-like_central"/>
</dbReference>
<dbReference type="Pfam" id="PF17951">
    <property type="entry name" value="FAS_meander"/>
    <property type="match status" value="1"/>
</dbReference>
<dbReference type="InterPro" id="IPR029069">
    <property type="entry name" value="HotDog_dom_sf"/>
</dbReference>
<dbReference type="CDD" id="cd08950">
    <property type="entry name" value="KR_fFAS_SDR_c_like"/>
    <property type="match status" value="1"/>
</dbReference>
<feature type="compositionally biased region" description="Low complexity" evidence="27">
    <location>
        <begin position="2653"/>
        <end position="2679"/>
    </location>
</feature>
<feature type="transmembrane region" description="Helical" evidence="28">
    <location>
        <begin position="4573"/>
        <end position="4591"/>
    </location>
</feature>
<dbReference type="Pfam" id="PF18314">
    <property type="entry name" value="FAS_I_H"/>
    <property type="match status" value="1"/>
</dbReference>
<dbReference type="InterPro" id="IPR036291">
    <property type="entry name" value="NAD(P)-bd_dom_sf"/>
</dbReference>
<evidence type="ECO:0000256" key="22">
    <source>
        <dbReference type="ARBA" id="ARBA00033756"/>
    </source>
</evidence>
<dbReference type="InterPro" id="IPR040899">
    <property type="entry name" value="Fas_alpha_ACP"/>
</dbReference>
<keyword evidence="11" id="KW-0347">Helicase</keyword>
<dbReference type="Pfam" id="PF22622">
    <property type="entry name" value="MFE-2_hydrat-2_N"/>
    <property type="match status" value="1"/>
</dbReference>
<evidence type="ECO:0000259" key="31">
    <source>
        <dbReference type="PROSITE" id="PS51194"/>
    </source>
</evidence>
<dbReference type="GO" id="GO:0004312">
    <property type="term" value="F:fatty acid synthase activity"/>
    <property type="evidence" value="ECO:0007669"/>
    <property type="project" value="InterPro"/>
</dbReference>
<dbReference type="SUPFAM" id="SSF54637">
    <property type="entry name" value="Thioesterase/thiol ester dehydrase-isomerase"/>
    <property type="match status" value="2"/>
</dbReference>
<evidence type="ECO:0000256" key="5">
    <source>
        <dbReference type="ARBA" id="ARBA00022676"/>
    </source>
</evidence>
<keyword evidence="21" id="KW-0511">Multifunctional enzyme</keyword>
<dbReference type="GO" id="GO:0004321">
    <property type="term" value="F:fatty-acyl-CoA synthase activity"/>
    <property type="evidence" value="ECO:0007669"/>
    <property type="project" value="UniProtKB-EC"/>
</dbReference>
<dbReference type="PROSITE" id="PS52004">
    <property type="entry name" value="KS3_2"/>
    <property type="match status" value="1"/>
</dbReference>
<keyword evidence="3" id="KW-0596">Phosphopantetheine</keyword>
<feature type="transmembrane region" description="Helical" evidence="28">
    <location>
        <begin position="4506"/>
        <end position="4532"/>
    </location>
</feature>
<dbReference type="FunFam" id="1.20.930.70:FF:000001">
    <property type="entry name" value="Fatty acid synthase beta subunit dehydratase"/>
    <property type="match status" value="1"/>
</dbReference>
<dbReference type="Pfam" id="PF17828">
    <property type="entry name" value="FAS_N"/>
    <property type="match status" value="1"/>
</dbReference>
<dbReference type="Pfam" id="PF18325">
    <property type="entry name" value="Fas_alpha_ACP"/>
    <property type="match status" value="1"/>
</dbReference>
<evidence type="ECO:0000259" key="29">
    <source>
        <dbReference type="PROSITE" id="PS50075"/>
    </source>
</evidence>
<dbReference type="InterPro" id="IPR004568">
    <property type="entry name" value="Ppantetheine-prot_Trfase_dom"/>
</dbReference>
<keyword evidence="15" id="KW-0521">NADP</keyword>
<dbReference type="InterPro" id="IPR013785">
    <property type="entry name" value="Aldolase_TIM"/>
</dbReference>
<evidence type="ECO:0000256" key="6">
    <source>
        <dbReference type="ARBA" id="ARBA00022679"/>
    </source>
</evidence>
<dbReference type="GO" id="GO:0008897">
    <property type="term" value="F:holo-[acyl-carrier-protein] synthase activity"/>
    <property type="evidence" value="ECO:0007669"/>
    <property type="project" value="InterPro"/>
</dbReference>
<dbReference type="Pfam" id="PF00271">
    <property type="entry name" value="Helicase_C"/>
    <property type="match status" value="1"/>
</dbReference>
<evidence type="ECO:0000256" key="27">
    <source>
        <dbReference type="SAM" id="MobiDB-lite"/>
    </source>
</evidence>
<evidence type="ECO:0000256" key="15">
    <source>
        <dbReference type="ARBA" id="ARBA00022857"/>
    </source>
</evidence>
<dbReference type="Pfam" id="PF22235">
    <property type="entry name" value="FAS1_thioest_ins"/>
    <property type="match status" value="1"/>
</dbReference>
<evidence type="ECO:0000256" key="3">
    <source>
        <dbReference type="ARBA" id="ARBA00022450"/>
    </source>
</evidence>
<dbReference type="GO" id="GO:0005524">
    <property type="term" value="F:ATP binding"/>
    <property type="evidence" value="ECO:0007669"/>
    <property type="project" value="UniProtKB-KW"/>
</dbReference>
<evidence type="ECO:0000256" key="10">
    <source>
        <dbReference type="ARBA" id="ARBA00022801"/>
    </source>
</evidence>
<dbReference type="Gene3D" id="3.30.70.3330">
    <property type="match status" value="1"/>
</dbReference>
<evidence type="ECO:0000256" key="8">
    <source>
        <dbReference type="ARBA" id="ARBA00022723"/>
    </source>
</evidence>
<dbReference type="InterPro" id="IPR009081">
    <property type="entry name" value="PP-bd_ACP"/>
</dbReference>
<dbReference type="SUPFAM" id="SSF52540">
    <property type="entry name" value="P-loop containing nucleoside triphosphate hydrolases"/>
    <property type="match status" value="1"/>
</dbReference>
<keyword evidence="4" id="KW-0597">Phosphoprotein</keyword>
<dbReference type="InterPro" id="IPR014031">
    <property type="entry name" value="Ketoacyl_synth_C"/>
</dbReference>
<dbReference type="Gene3D" id="6.10.140.1410">
    <property type="match status" value="1"/>
</dbReference>
<comment type="catalytic activity">
    <reaction evidence="24">
        <text>acetyl-CoA + n malonyl-CoA + 2n NADPH + 4n H(+) = a long-chain-acyl-CoA + n CoA + n CO2 + 2n NADP(+).</text>
        <dbReference type="EC" id="2.3.1.86"/>
    </reaction>
</comment>
<dbReference type="Gene3D" id="3.30.1120.100">
    <property type="match status" value="1"/>
</dbReference>
<dbReference type="Pfam" id="PF00270">
    <property type="entry name" value="DEAD"/>
    <property type="match status" value="1"/>
</dbReference>
<comment type="similarity">
    <text evidence="2">Belongs to the thiolase-like superfamily. Fungal fatty acid synthetase subunit alpha family.</text>
</comment>
<gene>
    <name evidence="33" type="ORF">Clacol_002572</name>
</gene>
<comment type="catalytic activity">
    <reaction evidence="26">
        <text>a fatty acyl-[ACP] + malonyl-[ACP] + H(+) = a 3-oxoacyl-[ACP] + holo-[ACP] + CO2</text>
        <dbReference type="Rhea" id="RHEA:22836"/>
        <dbReference type="Rhea" id="RHEA-COMP:9623"/>
        <dbReference type="Rhea" id="RHEA-COMP:9685"/>
        <dbReference type="Rhea" id="RHEA-COMP:9916"/>
        <dbReference type="Rhea" id="RHEA-COMP:14125"/>
        <dbReference type="ChEBI" id="CHEBI:15378"/>
        <dbReference type="ChEBI" id="CHEBI:16526"/>
        <dbReference type="ChEBI" id="CHEBI:64479"/>
        <dbReference type="ChEBI" id="CHEBI:78449"/>
        <dbReference type="ChEBI" id="CHEBI:78776"/>
        <dbReference type="ChEBI" id="CHEBI:138651"/>
        <dbReference type="EC" id="2.3.1.41"/>
    </reaction>
</comment>
<dbReference type="Pfam" id="PF03901">
    <property type="entry name" value="Glyco_transf_22"/>
    <property type="match status" value="1"/>
</dbReference>